<sequence length="119" mass="12603">MFKGLGNLGNIASMVGAFQELPQRMQELNARMQLETVSASSSCGNVSVTMTCVGKLESVSIRSDDLEKDVIEQAVLDATNQAGAAAKQRYAEAIREMASDMNLNIPGIEGMISSMTGNG</sequence>
<protein>
    <recommendedName>
        <fullName evidence="3">Nucleoid-associated protein</fullName>
    </recommendedName>
</protein>
<reference evidence="1 2" key="1">
    <citation type="submission" date="2019-02" db="EMBL/GenBank/DDBJ databases">
        <title>Deep-cultivation of Planctomycetes and their phenomic and genomic characterization uncovers novel biology.</title>
        <authorList>
            <person name="Wiegand S."/>
            <person name="Jogler M."/>
            <person name="Boedeker C."/>
            <person name="Pinto D."/>
            <person name="Vollmers J."/>
            <person name="Rivas-Marin E."/>
            <person name="Kohn T."/>
            <person name="Peeters S.H."/>
            <person name="Heuer A."/>
            <person name="Rast P."/>
            <person name="Oberbeckmann S."/>
            <person name="Bunk B."/>
            <person name="Jeske O."/>
            <person name="Meyerdierks A."/>
            <person name="Storesund J.E."/>
            <person name="Kallscheuer N."/>
            <person name="Luecker S."/>
            <person name="Lage O.M."/>
            <person name="Pohl T."/>
            <person name="Merkel B.J."/>
            <person name="Hornburger P."/>
            <person name="Mueller R.-W."/>
            <person name="Bruemmer F."/>
            <person name="Labrenz M."/>
            <person name="Spormann A.M."/>
            <person name="Op Den Camp H."/>
            <person name="Overmann J."/>
            <person name="Amann R."/>
            <person name="Jetten M.S.M."/>
            <person name="Mascher T."/>
            <person name="Medema M.H."/>
            <person name="Devos D.P."/>
            <person name="Kaster A.-K."/>
            <person name="Ovreas L."/>
            <person name="Rohde M."/>
            <person name="Galperin M.Y."/>
            <person name="Jogler C."/>
        </authorList>
    </citation>
    <scope>NUCLEOTIDE SEQUENCE [LARGE SCALE GENOMIC DNA]</scope>
    <source>
        <strain evidence="1 2">Pla52n</strain>
    </source>
</reference>
<dbReference type="RefSeq" id="WP_146520973.1">
    <property type="nucleotide sequence ID" value="NZ_CP151726.1"/>
</dbReference>
<proteinExistence type="predicted"/>
<organism evidence="1 2">
    <name type="scientific">Stieleria varia</name>
    <dbReference type="NCBI Taxonomy" id="2528005"/>
    <lineage>
        <taxon>Bacteria</taxon>
        <taxon>Pseudomonadati</taxon>
        <taxon>Planctomycetota</taxon>
        <taxon>Planctomycetia</taxon>
        <taxon>Pirellulales</taxon>
        <taxon>Pirellulaceae</taxon>
        <taxon>Stieleria</taxon>
    </lineage>
</organism>
<name>A0A5C6ARQ6_9BACT</name>
<gene>
    <name evidence="1" type="ORF">Pla52n_37510</name>
</gene>
<dbReference type="PIRSF" id="PIRSF004555">
    <property type="entry name" value="UCP004555"/>
    <property type="match status" value="1"/>
</dbReference>
<keyword evidence="2" id="KW-1185">Reference proteome</keyword>
<dbReference type="GO" id="GO:0003677">
    <property type="term" value="F:DNA binding"/>
    <property type="evidence" value="ECO:0007669"/>
    <property type="project" value="InterPro"/>
</dbReference>
<evidence type="ECO:0000313" key="1">
    <source>
        <dbReference type="EMBL" id="TWU02693.1"/>
    </source>
</evidence>
<dbReference type="EMBL" id="SJPN01000004">
    <property type="protein sequence ID" value="TWU02693.1"/>
    <property type="molecule type" value="Genomic_DNA"/>
</dbReference>
<evidence type="ECO:0008006" key="3">
    <source>
        <dbReference type="Google" id="ProtNLM"/>
    </source>
</evidence>
<dbReference type="OrthoDB" id="288497at2"/>
<dbReference type="AlphaFoldDB" id="A0A5C6ARQ6"/>
<dbReference type="InterPro" id="IPR036894">
    <property type="entry name" value="YbaB-like_sf"/>
</dbReference>
<dbReference type="Proteomes" id="UP000320176">
    <property type="component" value="Unassembled WGS sequence"/>
</dbReference>
<dbReference type="Pfam" id="PF02575">
    <property type="entry name" value="YbaB_DNA_bd"/>
    <property type="match status" value="1"/>
</dbReference>
<dbReference type="SUPFAM" id="SSF82607">
    <property type="entry name" value="YbaB-like"/>
    <property type="match status" value="1"/>
</dbReference>
<accession>A0A5C6ARQ6</accession>
<evidence type="ECO:0000313" key="2">
    <source>
        <dbReference type="Proteomes" id="UP000320176"/>
    </source>
</evidence>
<comment type="caution">
    <text evidence="1">The sequence shown here is derived from an EMBL/GenBank/DDBJ whole genome shotgun (WGS) entry which is preliminary data.</text>
</comment>
<dbReference type="InterPro" id="IPR004401">
    <property type="entry name" value="YbaB/EbfC"/>
</dbReference>
<dbReference type="Gene3D" id="3.30.1310.10">
    <property type="entry name" value="Nucleoid-associated protein YbaB-like domain"/>
    <property type="match status" value="1"/>
</dbReference>